<dbReference type="InterPro" id="IPR001611">
    <property type="entry name" value="Leu-rich_rpt"/>
</dbReference>
<dbReference type="Pfam" id="PF13516">
    <property type="entry name" value="LRR_6"/>
    <property type="match status" value="3"/>
</dbReference>
<dbReference type="AlphaFoldDB" id="M8AQU4"/>
<dbReference type="InterPro" id="IPR032675">
    <property type="entry name" value="LRR_dom_sf"/>
</dbReference>
<evidence type="ECO:0008006" key="2">
    <source>
        <dbReference type="Google" id="ProtNLM"/>
    </source>
</evidence>
<organism evidence="1">
    <name type="scientific">Aegilops tauschii</name>
    <name type="common">Tausch's goatgrass</name>
    <name type="synonym">Aegilops squarrosa</name>
    <dbReference type="NCBI Taxonomy" id="37682"/>
    <lineage>
        <taxon>Eukaryota</taxon>
        <taxon>Viridiplantae</taxon>
        <taxon>Streptophyta</taxon>
        <taxon>Embryophyta</taxon>
        <taxon>Tracheophyta</taxon>
        <taxon>Spermatophyta</taxon>
        <taxon>Magnoliopsida</taxon>
        <taxon>Liliopsida</taxon>
        <taxon>Poales</taxon>
        <taxon>Poaceae</taxon>
        <taxon>BOP clade</taxon>
        <taxon>Pooideae</taxon>
        <taxon>Triticodae</taxon>
        <taxon>Triticeae</taxon>
        <taxon>Triticinae</taxon>
        <taxon>Aegilops</taxon>
    </lineage>
</organism>
<dbReference type="PANTHER" id="PTHR13318:SF271">
    <property type="entry name" value="COI1 F-BOX DOMAIN-CONTAINING PROTEIN"/>
    <property type="match status" value="1"/>
</dbReference>
<dbReference type="SUPFAM" id="SSF52047">
    <property type="entry name" value="RNI-like"/>
    <property type="match status" value="1"/>
</dbReference>
<dbReference type="SMART" id="SM00367">
    <property type="entry name" value="LRR_CC"/>
    <property type="match status" value="5"/>
</dbReference>
<name>M8AQU4_AEGTA</name>
<accession>M8AQU4</accession>
<dbReference type="PANTHER" id="PTHR13318">
    <property type="entry name" value="PARTNER OF PAIRED, ISOFORM B-RELATED"/>
    <property type="match status" value="1"/>
</dbReference>
<evidence type="ECO:0000313" key="1">
    <source>
        <dbReference type="EnsemblPlants" id="EMT03749"/>
    </source>
</evidence>
<dbReference type="InterPro" id="IPR006553">
    <property type="entry name" value="Leu-rich_rpt_Cys-con_subtyp"/>
</dbReference>
<dbReference type="GO" id="GO:0031146">
    <property type="term" value="P:SCF-dependent proteasomal ubiquitin-dependent protein catabolic process"/>
    <property type="evidence" value="ECO:0007669"/>
    <property type="project" value="TreeGrafter"/>
</dbReference>
<dbReference type="GO" id="GO:0019005">
    <property type="term" value="C:SCF ubiquitin ligase complex"/>
    <property type="evidence" value="ECO:0007669"/>
    <property type="project" value="TreeGrafter"/>
</dbReference>
<dbReference type="EnsemblPlants" id="EMT03749">
    <property type="protein sequence ID" value="EMT03749"/>
    <property type="gene ID" value="F775_06132"/>
</dbReference>
<dbReference type="Gene3D" id="3.80.10.10">
    <property type="entry name" value="Ribonuclease Inhibitor"/>
    <property type="match status" value="2"/>
</dbReference>
<dbReference type="FunFam" id="3.80.10.10:FF:000653">
    <property type="entry name" value="F-box/LRR-repeat protein 14"/>
    <property type="match status" value="1"/>
</dbReference>
<reference evidence="1" key="1">
    <citation type="submission" date="2015-06" db="UniProtKB">
        <authorList>
            <consortium name="EnsemblPlants"/>
        </authorList>
    </citation>
    <scope>IDENTIFICATION</scope>
</reference>
<sequence>MNKNVLTPVRATTPTASSSCGLQQNIIPLLEVRILVCGGEAETTLEGRGLDAEAERGDGEELGDELVDVLAWELWSAASKALMSPMGMDGLQGRLLKGRLKPVKALLVDSPLPIGIAEVGRPKKQFWEACKDQLAEPSDQFRLVFGKSLQSLEIAQVVQLRYSMEDLPEPLLAEIVKRITRTSHLNSLCLVSKQLYTVEAEHRDAILVGCGLDPSTEALVSLFSRFLNLAKVEINYSGWKPSNGDQLNNQGLRVLSSHCPLLSDLALSFCSYIGDSGLGYLADCKKLRSLRLDCAPAVTSTGIFHVAVGCRHLSVLHLVDCMEVDNVEWLEYLGRYGSLGELVVKDCDEINQYDLLKFGPGWANLQKFDFGIIGNYSYDPSYVLGYPYSYEICCDSLKDLRLAHIITDQEIGLRFLLGKCKALETLYLEYVIGLKENEMIALFQRCSNLNTISLRLMPLHCEDDQFRTVLTDVSLKALALSCPMLQVVELTFTLCGPNWPTEIGFTQEGIMTLIQSCPIRALLLNGASILYDEGMKCLSSSQFLETLELVDCCSITDAGMNFIIQAPCLRSLTLRRCKKVTDNGMAELAR</sequence>
<dbReference type="FunFam" id="1.20.1280.50:FF:000023">
    <property type="entry name" value="F-box/LRR-repeat protein 4"/>
    <property type="match status" value="1"/>
</dbReference>
<protein>
    <recommendedName>
        <fullName evidence="2">F-box domain-containing protein</fullName>
    </recommendedName>
</protein>
<proteinExistence type="predicted"/>